<evidence type="ECO:0000256" key="2">
    <source>
        <dbReference type="SAM" id="Phobius"/>
    </source>
</evidence>
<dbReference type="Proteomes" id="UP000521872">
    <property type="component" value="Unassembled WGS sequence"/>
</dbReference>
<dbReference type="AlphaFoldDB" id="A0A8H4QIR8"/>
<protein>
    <submittedName>
        <fullName evidence="3">Uncharacterized protein</fullName>
    </submittedName>
</protein>
<dbReference type="EMBL" id="JAACJL010000057">
    <property type="protein sequence ID" value="KAF4611882.1"/>
    <property type="molecule type" value="Genomic_DNA"/>
</dbReference>
<feature type="transmembrane region" description="Helical" evidence="2">
    <location>
        <begin position="12"/>
        <end position="40"/>
    </location>
</feature>
<feature type="transmembrane region" description="Helical" evidence="2">
    <location>
        <begin position="127"/>
        <end position="154"/>
    </location>
</feature>
<proteinExistence type="predicted"/>
<feature type="region of interest" description="Disordered" evidence="1">
    <location>
        <begin position="287"/>
        <end position="330"/>
    </location>
</feature>
<feature type="transmembrane region" description="Helical" evidence="2">
    <location>
        <begin position="95"/>
        <end position="115"/>
    </location>
</feature>
<keyword evidence="2" id="KW-0812">Transmembrane</keyword>
<keyword evidence="2" id="KW-1133">Transmembrane helix</keyword>
<name>A0A8H4QIR8_9AGAR</name>
<feature type="transmembrane region" description="Helical" evidence="2">
    <location>
        <begin position="213"/>
        <end position="234"/>
    </location>
</feature>
<comment type="caution">
    <text evidence="3">The sequence shown here is derived from an EMBL/GenBank/DDBJ whole genome shotgun (WGS) entry which is preliminary data.</text>
</comment>
<gene>
    <name evidence="3" type="ORF">D9613_003572</name>
</gene>
<feature type="transmembrane region" description="Helical" evidence="2">
    <location>
        <begin position="174"/>
        <end position="192"/>
    </location>
</feature>
<evidence type="ECO:0000256" key="1">
    <source>
        <dbReference type="SAM" id="MobiDB-lite"/>
    </source>
</evidence>
<accession>A0A8H4QIR8</accession>
<evidence type="ECO:0000313" key="4">
    <source>
        <dbReference type="Proteomes" id="UP000521872"/>
    </source>
</evidence>
<reference evidence="3 4" key="1">
    <citation type="submission" date="2019-12" db="EMBL/GenBank/DDBJ databases">
        <authorList>
            <person name="Floudas D."/>
            <person name="Bentzer J."/>
            <person name="Ahren D."/>
            <person name="Johansson T."/>
            <person name="Persson P."/>
            <person name="Tunlid A."/>
        </authorList>
    </citation>
    <scope>NUCLEOTIDE SEQUENCE [LARGE SCALE GENOMIC DNA]</scope>
    <source>
        <strain evidence="3 4">CBS 102.39</strain>
    </source>
</reference>
<feature type="transmembrane region" description="Helical" evidence="2">
    <location>
        <begin position="52"/>
        <end position="75"/>
    </location>
</feature>
<organism evidence="3 4">
    <name type="scientific">Agrocybe pediades</name>
    <dbReference type="NCBI Taxonomy" id="84607"/>
    <lineage>
        <taxon>Eukaryota</taxon>
        <taxon>Fungi</taxon>
        <taxon>Dikarya</taxon>
        <taxon>Basidiomycota</taxon>
        <taxon>Agaricomycotina</taxon>
        <taxon>Agaricomycetes</taxon>
        <taxon>Agaricomycetidae</taxon>
        <taxon>Agaricales</taxon>
        <taxon>Agaricineae</taxon>
        <taxon>Strophariaceae</taxon>
        <taxon>Agrocybe</taxon>
    </lineage>
</organism>
<keyword evidence="4" id="KW-1185">Reference proteome</keyword>
<feature type="transmembrane region" description="Helical" evidence="2">
    <location>
        <begin position="254"/>
        <end position="276"/>
    </location>
</feature>
<evidence type="ECO:0000313" key="3">
    <source>
        <dbReference type="EMBL" id="KAF4611882.1"/>
    </source>
</evidence>
<sequence>MSDDSVVRSEKALVSAAIHASLLYMFLMGAYLALYIGTIYIYCRKRERSRRLVVVTLTVLCLTLAAQTGIQWYMVDAMLGGATRELIADGGGGPVAGVVSTALINFGYVLADGLLIWRAYQACGRAIISICLPLFFFVLEIGLGIGDVAIDVALEVNPHHNRALRIRQFEIIDGSLSGAVAATSLLSTYTIARRIHTALSNSPKRSRKAYWHIVEIVVQSSVIYSIAVLVNAVFDFVNSTVKDFSDVQIIAGDYVTNITTIVTGLAPTLMVARLALWSDTVSTELGTDETEFSSTEHTLEGHSQGMHPDESNESVQNHRCPDSVENDTAP</sequence>
<keyword evidence="2" id="KW-0472">Membrane</keyword>